<feature type="region of interest" description="Disordered" evidence="1">
    <location>
        <begin position="108"/>
        <end position="128"/>
    </location>
</feature>
<sequence>MENAHSEMYSLFIDTSIRDSRKREFLFNAIETVPYVRRKADWALRWIAGRKSTFGERVVAFAAVQGVFFSGSFWRKKGSLIPCLTSANELSSRDEGLHLPDGPVLSAQTRGGQGLGDHRGSSQDPGGVFDRSPAAGLIRMNCVLVKRYIEFVVDKWLVELGFSKERTLTGNSPLDNTKLIHWFHNL</sequence>
<dbReference type="Gene3D" id="1.10.620.20">
    <property type="entry name" value="Ribonucleotide Reductase, subunit A"/>
    <property type="match status" value="1"/>
</dbReference>
<dbReference type="GO" id="GO:0004748">
    <property type="term" value="F:ribonucleoside-diphosphate reductase activity, thioredoxin disulfide as acceptor"/>
    <property type="evidence" value="ECO:0007669"/>
    <property type="project" value="TreeGrafter"/>
</dbReference>
<dbReference type="InterPro" id="IPR009078">
    <property type="entry name" value="Ferritin-like_SF"/>
</dbReference>
<organism evidence="2 3">
    <name type="scientific">Fukomys damarensis</name>
    <name type="common">Damaraland mole rat</name>
    <name type="synonym">Cryptomys damarensis</name>
    <dbReference type="NCBI Taxonomy" id="885580"/>
    <lineage>
        <taxon>Eukaryota</taxon>
        <taxon>Metazoa</taxon>
        <taxon>Chordata</taxon>
        <taxon>Craniata</taxon>
        <taxon>Vertebrata</taxon>
        <taxon>Euteleostomi</taxon>
        <taxon>Mammalia</taxon>
        <taxon>Eutheria</taxon>
        <taxon>Euarchontoglires</taxon>
        <taxon>Glires</taxon>
        <taxon>Rodentia</taxon>
        <taxon>Hystricomorpha</taxon>
        <taxon>Bathyergidae</taxon>
        <taxon>Fukomys</taxon>
    </lineage>
</organism>
<accession>A0A091CW88</accession>
<dbReference type="Proteomes" id="UP000028990">
    <property type="component" value="Unassembled WGS sequence"/>
</dbReference>
<gene>
    <name evidence="2" type="ORF">H920_14646</name>
</gene>
<dbReference type="PANTHER" id="PTHR23409:SF19">
    <property type="entry name" value="RIBONUCLEOSIDE-DIPHOSPHATE REDUCTASE SUBUNIT M2 B"/>
    <property type="match status" value="1"/>
</dbReference>
<protein>
    <submittedName>
        <fullName evidence="2">Ribonucleoside-diphosphate reductase subunit M2 B</fullName>
    </submittedName>
</protein>
<evidence type="ECO:0000313" key="3">
    <source>
        <dbReference type="Proteomes" id="UP000028990"/>
    </source>
</evidence>
<keyword evidence="3" id="KW-1185">Reference proteome</keyword>
<dbReference type="Pfam" id="PF00268">
    <property type="entry name" value="Ribonuc_red_sm"/>
    <property type="match status" value="1"/>
</dbReference>
<dbReference type="GO" id="GO:0009263">
    <property type="term" value="P:deoxyribonucleotide biosynthetic process"/>
    <property type="evidence" value="ECO:0007669"/>
    <property type="project" value="InterPro"/>
</dbReference>
<dbReference type="InterPro" id="IPR000358">
    <property type="entry name" value="RNR_small_fam"/>
</dbReference>
<dbReference type="InterPro" id="IPR012348">
    <property type="entry name" value="RNR-like"/>
</dbReference>
<dbReference type="GO" id="GO:0005829">
    <property type="term" value="C:cytosol"/>
    <property type="evidence" value="ECO:0007669"/>
    <property type="project" value="TreeGrafter"/>
</dbReference>
<dbReference type="SUPFAM" id="SSF47240">
    <property type="entry name" value="Ferritin-like"/>
    <property type="match status" value="1"/>
</dbReference>
<dbReference type="EMBL" id="KN123678">
    <property type="protein sequence ID" value="KFO23964.1"/>
    <property type="molecule type" value="Genomic_DNA"/>
</dbReference>
<evidence type="ECO:0000256" key="1">
    <source>
        <dbReference type="SAM" id="MobiDB-lite"/>
    </source>
</evidence>
<evidence type="ECO:0000313" key="2">
    <source>
        <dbReference type="EMBL" id="KFO23964.1"/>
    </source>
</evidence>
<dbReference type="PANTHER" id="PTHR23409">
    <property type="entry name" value="RIBONUCLEOSIDE-DIPHOSPHATE REDUCTASE SMALL CHAIN"/>
    <property type="match status" value="1"/>
</dbReference>
<name>A0A091CW88_FUKDA</name>
<proteinExistence type="predicted"/>
<dbReference type="AlphaFoldDB" id="A0A091CW88"/>
<reference evidence="2 3" key="1">
    <citation type="submission" date="2013-11" db="EMBL/GenBank/DDBJ databases">
        <title>The Damaraland mole rat (Fukomys damarensis) genome and evolution of African mole rats.</title>
        <authorList>
            <person name="Gladyshev V.N."/>
            <person name="Fang X."/>
        </authorList>
    </citation>
    <scope>NUCLEOTIDE SEQUENCE [LARGE SCALE GENOMIC DNA]</scope>
    <source>
        <tissue evidence="2">Liver</tissue>
    </source>
</reference>